<proteinExistence type="predicted"/>
<dbReference type="PANTHER" id="PTHR30461">
    <property type="entry name" value="DNA-INVERTASE FROM LAMBDOID PROPHAGE"/>
    <property type="match status" value="1"/>
</dbReference>
<name>A0A410DSN9_9CLOT</name>
<dbReference type="SMART" id="SM00857">
    <property type="entry name" value="Resolvase"/>
    <property type="match status" value="1"/>
</dbReference>
<feature type="domain" description="Resolvase/invertase-type recombinase catalytic" evidence="1">
    <location>
        <begin position="2"/>
        <end position="147"/>
    </location>
</feature>
<dbReference type="GO" id="GO:0003677">
    <property type="term" value="F:DNA binding"/>
    <property type="evidence" value="ECO:0007669"/>
    <property type="project" value="InterPro"/>
</dbReference>
<keyword evidence="4" id="KW-1185">Reference proteome</keyword>
<dbReference type="EMBL" id="CP025746">
    <property type="protein sequence ID" value="QAA32089.1"/>
    <property type="molecule type" value="Genomic_DNA"/>
</dbReference>
<gene>
    <name evidence="3" type="ORF">C1I91_10700</name>
</gene>
<dbReference type="InterPro" id="IPR025827">
    <property type="entry name" value="Zn_ribbon_recom_dom"/>
</dbReference>
<evidence type="ECO:0000259" key="1">
    <source>
        <dbReference type="PROSITE" id="PS51736"/>
    </source>
</evidence>
<evidence type="ECO:0000313" key="3">
    <source>
        <dbReference type="EMBL" id="QAA32089.1"/>
    </source>
</evidence>
<dbReference type="InterPro" id="IPR011109">
    <property type="entry name" value="DNA_bind_recombinase_dom"/>
</dbReference>
<dbReference type="PANTHER" id="PTHR30461:SF23">
    <property type="entry name" value="DNA RECOMBINASE-RELATED"/>
    <property type="match status" value="1"/>
</dbReference>
<dbReference type="Gene3D" id="3.90.1750.20">
    <property type="entry name" value="Putative Large Serine Recombinase, Chain B, Domain 2"/>
    <property type="match status" value="1"/>
</dbReference>
<dbReference type="InterPro" id="IPR038109">
    <property type="entry name" value="DNA_bind_recomb_sf"/>
</dbReference>
<dbReference type="Pfam" id="PF07508">
    <property type="entry name" value="Recombinase"/>
    <property type="match status" value="1"/>
</dbReference>
<evidence type="ECO:0000259" key="2">
    <source>
        <dbReference type="PROSITE" id="PS51737"/>
    </source>
</evidence>
<dbReference type="InterPro" id="IPR050639">
    <property type="entry name" value="SSR_resolvase"/>
</dbReference>
<organism evidence="3 4">
    <name type="scientific">Clostridium manihotivorum</name>
    <dbReference type="NCBI Taxonomy" id="2320868"/>
    <lineage>
        <taxon>Bacteria</taxon>
        <taxon>Bacillati</taxon>
        <taxon>Bacillota</taxon>
        <taxon>Clostridia</taxon>
        <taxon>Eubacteriales</taxon>
        <taxon>Clostridiaceae</taxon>
        <taxon>Clostridium</taxon>
    </lineage>
</organism>
<dbReference type="Gene3D" id="3.40.50.1390">
    <property type="entry name" value="Resolvase, N-terminal catalytic domain"/>
    <property type="match status" value="1"/>
</dbReference>
<dbReference type="SUPFAM" id="SSF53041">
    <property type="entry name" value="Resolvase-like"/>
    <property type="match status" value="1"/>
</dbReference>
<dbReference type="AlphaFoldDB" id="A0A410DSN9"/>
<sequence>MKAAIYSRKSIFTGKGDSIENQIEFCKEYGKKLGIEEYIVYEDEGFSGKNTNRPRFQQLLKDAKKKAFDFLICYRLDRISRNVADFSSTLEILQKYNIDFISIREQFDTSTPMGRAMIYIASVFAQLERETIAERVRDNMLQLSKSGRWLGGQEPFGFKAERVTYLDEDFKERSLMQLSPYEEELTVVAMIFSKYMEYNSLSKVVKYLDLCCIRGKNGGHWSTIQLKRILSSPLYVKSSKATNDYLKNLGINVFGEANGNGYLTYNKTKNITEERNINEWIAAISRHPGIIDADSWLSVQNKITATKEKTIKRLGTGNNDALLLGLLQCAKCGALMKLKQGRFSHKLNRRLDYYVCCNKDKSHGTTCNNKNIRVDIIDKLVTKNLKILGKDFLSKELSALLDTSAVNQTNKDELQIIDSKIKENEAIISSLIKKLAICDSERASKHIVSEIEKLDTKLQQLKAEKLNSSTLTKNYKPSDDNLTNDNLSNGSRNIKILLEAFNKINNEYSAITTAEHKRALLRLVVKTVQWDGSNVLLTLNSLK</sequence>
<evidence type="ECO:0000313" key="4">
    <source>
        <dbReference type="Proteomes" id="UP000286268"/>
    </source>
</evidence>
<feature type="domain" description="Recombinase" evidence="2">
    <location>
        <begin position="155"/>
        <end position="310"/>
    </location>
</feature>
<dbReference type="OrthoDB" id="9781670at2"/>
<dbReference type="Proteomes" id="UP000286268">
    <property type="component" value="Chromosome"/>
</dbReference>
<dbReference type="PROSITE" id="PS51736">
    <property type="entry name" value="RECOMBINASES_3"/>
    <property type="match status" value="1"/>
</dbReference>
<dbReference type="InterPro" id="IPR006119">
    <property type="entry name" value="Resolv_N"/>
</dbReference>
<dbReference type="KEGG" id="cmah:C1I91_10700"/>
<dbReference type="InterPro" id="IPR036162">
    <property type="entry name" value="Resolvase-like_N_sf"/>
</dbReference>
<dbReference type="Pfam" id="PF00239">
    <property type="entry name" value="Resolvase"/>
    <property type="match status" value="1"/>
</dbReference>
<accession>A0A410DSN9</accession>
<dbReference type="GO" id="GO:0000150">
    <property type="term" value="F:DNA strand exchange activity"/>
    <property type="evidence" value="ECO:0007669"/>
    <property type="project" value="InterPro"/>
</dbReference>
<dbReference type="Pfam" id="PF13408">
    <property type="entry name" value="Zn_ribbon_recom"/>
    <property type="match status" value="1"/>
</dbReference>
<protein>
    <submittedName>
        <fullName evidence="3">Recombinase family protein</fullName>
    </submittedName>
</protein>
<reference evidence="3 4" key="1">
    <citation type="submission" date="2018-01" db="EMBL/GenBank/DDBJ databases">
        <title>Genome Sequencing and Assembly of Anaerobacter polyendosporus strain CT4.</title>
        <authorList>
            <person name="Tachaapaikoon C."/>
            <person name="Sutheeworapong S."/>
            <person name="Jenjaroenpun P."/>
            <person name="Wongsurawat T."/>
            <person name="Nookeaw I."/>
            <person name="Cheawchanlertfa P."/>
            <person name="Kosugi A."/>
            <person name="Cheevadhanarak S."/>
            <person name="Ratanakhanokchai K."/>
        </authorList>
    </citation>
    <scope>NUCLEOTIDE SEQUENCE [LARGE SCALE GENOMIC DNA]</scope>
    <source>
        <strain evidence="3 4">CT4</strain>
    </source>
</reference>
<dbReference type="RefSeq" id="WP_128212880.1">
    <property type="nucleotide sequence ID" value="NZ_CP025746.1"/>
</dbReference>
<dbReference type="PROSITE" id="PS51737">
    <property type="entry name" value="RECOMBINASE_DNA_BIND"/>
    <property type="match status" value="1"/>
</dbReference>
<dbReference type="CDD" id="cd00338">
    <property type="entry name" value="Ser_Recombinase"/>
    <property type="match status" value="1"/>
</dbReference>